<dbReference type="EMBL" id="JAUFRC010000001">
    <property type="protein sequence ID" value="MDN3713287.1"/>
    <property type="molecule type" value="Genomic_DNA"/>
</dbReference>
<evidence type="ECO:0000313" key="2">
    <source>
        <dbReference type="EMBL" id="MDN3713287.1"/>
    </source>
</evidence>
<comment type="caution">
    <text evidence="2">The sequence shown here is derived from an EMBL/GenBank/DDBJ whole genome shotgun (WGS) entry which is preliminary data.</text>
</comment>
<sequence>MKITNLAAPFMRAFAHPDVSRVATGLHDIYSDHREFMTDDEQNRAVWSASSLETLATSYWADLNALAGQPLPDPGIRPPSSQIHPYSKRTPDLDDMLGFYHRCREFLDRLEVAVEKRRARRALIGGRDDD</sequence>
<organism evidence="2 3">
    <name type="scientific">Paracoccus cavernae</name>
    <dbReference type="NCBI Taxonomy" id="1571207"/>
    <lineage>
        <taxon>Bacteria</taxon>
        <taxon>Pseudomonadati</taxon>
        <taxon>Pseudomonadota</taxon>
        <taxon>Alphaproteobacteria</taxon>
        <taxon>Rhodobacterales</taxon>
        <taxon>Paracoccaceae</taxon>
        <taxon>Paracoccus</taxon>
    </lineage>
</organism>
<name>A0ABT8DD69_9RHOB</name>
<gene>
    <name evidence="2" type="ORF">QWZ10_19020</name>
</gene>
<feature type="region of interest" description="Disordered" evidence="1">
    <location>
        <begin position="70"/>
        <end position="89"/>
    </location>
</feature>
<evidence type="ECO:0000256" key="1">
    <source>
        <dbReference type="SAM" id="MobiDB-lite"/>
    </source>
</evidence>
<accession>A0ABT8DD69</accession>
<dbReference type="RefSeq" id="WP_377684862.1">
    <property type="nucleotide sequence ID" value="NZ_JBHMDZ010000006.1"/>
</dbReference>
<protein>
    <submittedName>
        <fullName evidence="2">Uncharacterized protein</fullName>
    </submittedName>
</protein>
<reference evidence="3" key="1">
    <citation type="journal article" date="2019" name="Int. J. Syst. Evol. Microbiol.">
        <title>The Global Catalogue of Microorganisms (GCM) 10K type strain sequencing project: providing services to taxonomists for standard genome sequencing and annotation.</title>
        <authorList>
            <consortium name="The Broad Institute Genomics Platform"/>
            <consortium name="The Broad Institute Genome Sequencing Center for Infectious Disease"/>
            <person name="Wu L."/>
            <person name="Ma J."/>
        </authorList>
    </citation>
    <scope>NUCLEOTIDE SEQUENCE [LARGE SCALE GENOMIC DNA]</scope>
    <source>
        <strain evidence="3">CECT 8482</strain>
    </source>
</reference>
<dbReference type="Proteomes" id="UP001243846">
    <property type="component" value="Unassembled WGS sequence"/>
</dbReference>
<evidence type="ECO:0000313" key="3">
    <source>
        <dbReference type="Proteomes" id="UP001243846"/>
    </source>
</evidence>
<proteinExistence type="predicted"/>
<keyword evidence="3" id="KW-1185">Reference proteome</keyword>